<gene>
    <name evidence="4" type="ORF">ACFSE1_08605</name>
</gene>
<reference evidence="5" key="1">
    <citation type="journal article" date="2019" name="Int. J. Syst. Evol. Microbiol.">
        <title>The Global Catalogue of Microorganisms (GCM) 10K type strain sequencing project: providing services to taxonomists for standard genome sequencing and annotation.</title>
        <authorList>
            <consortium name="The Broad Institute Genomics Platform"/>
            <consortium name="The Broad Institute Genome Sequencing Center for Infectious Disease"/>
            <person name="Wu L."/>
            <person name="Ma J."/>
        </authorList>
    </citation>
    <scope>NUCLEOTIDE SEQUENCE [LARGE SCALE GENOMIC DNA]</scope>
    <source>
        <strain evidence="5">CG52</strain>
    </source>
</reference>
<sequence>MANPSQSPLARRQRDPYAQPLRDLRTLVEEFFNGIESEASGSGLLPNLHSNISETADAIRITTELPGVQQKDISISVDEDSITLKGYKKSEKEEAGDQDRIFHRSERSFGSYERTIRMPFIIDPDRVSASFKDGLLTVIVAKPAETQAKARTIEIVKAD</sequence>
<dbReference type="InterPro" id="IPR031107">
    <property type="entry name" value="Small_HSP"/>
</dbReference>
<dbReference type="RefSeq" id="WP_377399321.1">
    <property type="nucleotide sequence ID" value="NZ_JBHUEQ010000015.1"/>
</dbReference>
<dbReference type="Gene3D" id="2.60.40.790">
    <property type="match status" value="1"/>
</dbReference>
<dbReference type="PANTHER" id="PTHR11527">
    <property type="entry name" value="HEAT-SHOCK PROTEIN 20 FAMILY MEMBER"/>
    <property type="match status" value="1"/>
</dbReference>
<accession>A0ABW4M4G0</accession>
<protein>
    <submittedName>
        <fullName evidence="4">Hsp20/alpha crystallin family protein</fullName>
    </submittedName>
</protein>
<comment type="similarity">
    <text evidence="1 2">Belongs to the small heat shock protein (HSP20) family.</text>
</comment>
<organism evidence="4 5">
    <name type="scientific">Rhizobium helianthi</name>
    <dbReference type="NCBI Taxonomy" id="1132695"/>
    <lineage>
        <taxon>Bacteria</taxon>
        <taxon>Pseudomonadati</taxon>
        <taxon>Pseudomonadota</taxon>
        <taxon>Alphaproteobacteria</taxon>
        <taxon>Hyphomicrobiales</taxon>
        <taxon>Rhizobiaceae</taxon>
        <taxon>Rhizobium/Agrobacterium group</taxon>
        <taxon>Rhizobium</taxon>
    </lineage>
</organism>
<keyword evidence="5" id="KW-1185">Reference proteome</keyword>
<dbReference type="Proteomes" id="UP001597322">
    <property type="component" value="Unassembled WGS sequence"/>
</dbReference>
<evidence type="ECO:0000313" key="4">
    <source>
        <dbReference type="EMBL" id="MFD1745516.1"/>
    </source>
</evidence>
<evidence type="ECO:0000313" key="5">
    <source>
        <dbReference type="Proteomes" id="UP001597322"/>
    </source>
</evidence>
<dbReference type="InterPro" id="IPR002068">
    <property type="entry name" value="A-crystallin/Hsp20_dom"/>
</dbReference>
<dbReference type="CDD" id="cd06464">
    <property type="entry name" value="ACD_sHsps-like"/>
    <property type="match status" value="1"/>
</dbReference>
<dbReference type="SUPFAM" id="SSF49764">
    <property type="entry name" value="HSP20-like chaperones"/>
    <property type="match status" value="1"/>
</dbReference>
<dbReference type="InterPro" id="IPR008978">
    <property type="entry name" value="HSP20-like_chaperone"/>
</dbReference>
<dbReference type="EMBL" id="JBHUEQ010000015">
    <property type="protein sequence ID" value="MFD1745516.1"/>
    <property type="molecule type" value="Genomic_DNA"/>
</dbReference>
<name>A0ABW4M4G0_9HYPH</name>
<evidence type="ECO:0000256" key="1">
    <source>
        <dbReference type="PROSITE-ProRule" id="PRU00285"/>
    </source>
</evidence>
<evidence type="ECO:0000259" key="3">
    <source>
        <dbReference type="PROSITE" id="PS01031"/>
    </source>
</evidence>
<proteinExistence type="inferred from homology"/>
<feature type="domain" description="SHSP" evidence="3">
    <location>
        <begin position="39"/>
        <end position="158"/>
    </location>
</feature>
<dbReference type="PROSITE" id="PS01031">
    <property type="entry name" value="SHSP"/>
    <property type="match status" value="1"/>
</dbReference>
<comment type="caution">
    <text evidence="4">The sequence shown here is derived from an EMBL/GenBank/DDBJ whole genome shotgun (WGS) entry which is preliminary data.</text>
</comment>
<evidence type="ECO:0000256" key="2">
    <source>
        <dbReference type="RuleBase" id="RU003616"/>
    </source>
</evidence>
<dbReference type="Pfam" id="PF00011">
    <property type="entry name" value="HSP20"/>
    <property type="match status" value="1"/>
</dbReference>